<keyword evidence="8 11" id="KW-0378">Hydrolase</keyword>
<dbReference type="SUPFAM" id="SSF54001">
    <property type="entry name" value="Cysteine proteinases"/>
    <property type="match status" value="1"/>
</dbReference>
<dbReference type="GO" id="GO:0004843">
    <property type="term" value="F:cysteine-type deubiquitinase activity"/>
    <property type="evidence" value="ECO:0007669"/>
    <property type="project" value="UniProtKB-UniRule"/>
</dbReference>
<feature type="active site" description="Nucleophile" evidence="12">
    <location>
        <position position="342"/>
    </location>
</feature>
<dbReference type="InterPro" id="IPR038765">
    <property type="entry name" value="Papain-like_cys_pep_sf"/>
</dbReference>
<keyword evidence="9 11" id="KW-0788">Thiol protease</keyword>
<dbReference type="InterPro" id="IPR041432">
    <property type="entry name" value="UBP13_Znf-UBP_var"/>
</dbReference>
<dbReference type="EMBL" id="WHVB01000036">
    <property type="protein sequence ID" value="KAF8467447.1"/>
    <property type="molecule type" value="Genomic_DNA"/>
</dbReference>
<comment type="similarity">
    <text evidence="2 11 15">Belongs to the peptidase C19 family.</text>
</comment>
<keyword evidence="20" id="KW-1185">Reference proteome</keyword>
<dbReference type="Pfam" id="PF17807">
    <property type="entry name" value="zf-UBP_var"/>
    <property type="match status" value="1"/>
</dbReference>
<evidence type="ECO:0000256" key="6">
    <source>
        <dbReference type="ARBA" id="ARBA00022771"/>
    </source>
</evidence>
<feature type="binding site" evidence="13">
    <location>
        <position position="209"/>
    </location>
    <ligand>
        <name>Zn(2+)</name>
        <dbReference type="ChEBI" id="CHEBI:29105"/>
    </ligand>
</feature>
<evidence type="ECO:0000256" key="8">
    <source>
        <dbReference type="ARBA" id="ARBA00022801"/>
    </source>
</evidence>
<evidence type="ECO:0000256" key="12">
    <source>
        <dbReference type="PIRSR" id="PIRSR016308-1"/>
    </source>
</evidence>
<dbReference type="FunFam" id="1.10.8.10:FF:000086">
    <property type="entry name" value="Ubiquitin carboxyl-terminal hydrolase"/>
    <property type="match status" value="1"/>
</dbReference>
<dbReference type="InterPro" id="IPR028889">
    <property type="entry name" value="USP"/>
</dbReference>
<keyword evidence="4 11" id="KW-0479">Metal-binding</keyword>
<dbReference type="SUPFAM" id="SSF46934">
    <property type="entry name" value="UBA-like"/>
    <property type="match status" value="1"/>
</dbReference>
<dbReference type="PIRSF" id="PIRSF016308">
    <property type="entry name" value="UBP"/>
    <property type="match status" value="1"/>
</dbReference>
<dbReference type="GO" id="GO:0005829">
    <property type="term" value="C:cytosol"/>
    <property type="evidence" value="ECO:0007669"/>
    <property type="project" value="TreeGrafter"/>
</dbReference>
<dbReference type="CDD" id="cd14386">
    <property type="entry name" value="UBA2_UBP5"/>
    <property type="match status" value="1"/>
</dbReference>
<evidence type="ECO:0000256" key="14">
    <source>
        <dbReference type="PROSITE-ProRule" id="PRU00502"/>
    </source>
</evidence>
<evidence type="ECO:0000256" key="4">
    <source>
        <dbReference type="ARBA" id="ARBA00022723"/>
    </source>
</evidence>
<dbReference type="InterPro" id="IPR009060">
    <property type="entry name" value="UBA-like_sf"/>
</dbReference>
<reference evidence="19" key="2">
    <citation type="journal article" date="2020" name="Nat. Commun.">
        <title>Large-scale genome sequencing of mycorrhizal fungi provides insights into the early evolution of symbiotic traits.</title>
        <authorList>
            <person name="Miyauchi S."/>
            <person name="Kiss E."/>
            <person name="Kuo A."/>
            <person name="Drula E."/>
            <person name="Kohler A."/>
            <person name="Sanchez-Garcia M."/>
            <person name="Morin E."/>
            <person name="Andreopoulos B."/>
            <person name="Barry K.W."/>
            <person name="Bonito G."/>
            <person name="Buee M."/>
            <person name="Carver A."/>
            <person name="Chen C."/>
            <person name="Cichocki N."/>
            <person name="Clum A."/>
            <person name="Culley D."/>
            <person name="Crous P.W."/>
            <person name="Fauchery L."/>
            <person name="Girlanda M."/>
            <person name="Hayes R.D."/>
            <person name="Keri Z."/>
            <person name="LaButti K."/>
            <person name="Lipzen A."/>
            <person name="Lombard V."/>
            <person name="Magnuson J."/>
            <person name="Maillard F."/>
            <person name="Murat C."/>
            <person name="Nolan M."/>
            <person name="Ohm R.A."/>
            <person name="Pangilinan J."/>
            <person name="Pereira M.F."/>
            <person name="Perotto S."/>
            <person name="Peter M."/>
            <person name="Pfister S."/>
            <person name="Riley R."/>
            <person name="Sitrit Y."/>
            <person name="Stielow J.B."/>
            <person name="Szollosi G."/>
            <person name="Zifcakova L."/>
            <person name="Stursova M."/>
            <person name="Spatafora J.W."/>
            <person name="Tedersoo L."/>
            <person name="Vaario L.M."/>
            <person name="Yamada A."/>
            <person name="Yan M."/>
            <person name="Wang P."/>
            <person name="Xu J."/>
            <person name="Bruns T."/>
            <person name="Baldrian P."/>
            <person name="Vilgalys R."/>
            <person name="Dunand C."/>
            <person name="Henrissat B."/>
            <person name="Grigoriev I.V."/>
            <person name="Hibbett D."/>
            <person name="Nagy L.G."/>
            <person name="Martin F.M."/>
        </authorList>
    </citation>
    <scope>NUCLEOTIDE SEQUENCE</scope>
    <source>
        <strain evidence="19">Prilba</strain>
    </source>
</reference>
<evidence type="ECO:0000256" key="11">
    <source>
        <dbReference type="PIRNR" id="PIRNR016308"/>
    </source>
</evidence>
<dbReference type="InterPro" id="IPR018200">
    <property type="entry name" value="USP_CS"/>
</dbReference>
<dbReference type="GO" id="GO:0016579">
    <property type="term" value="P:protein deubiquitination"/>
    <property type="evidence" value="ECO:0007669"/>
    <property type="project" value="InterPro"/>
</dbReference>
<keyword evidence="7 11" id="KW-0833">Ubl conjugation pathway</keyword>
<dbReference type="Proteomes" id="UP000759537">
    <property type="component" value="Unassembled WGS sequence"/>
</dbReference>
<evidence type="ECO:0000313" key="19">
    <source>
        <dbReference type="EMBL" id="KAF8467447.1"/>
    </source>
</evidence>
<organism evidence="19 20">
    <name type="scientific">Russula ochroleuca</name>
    <dbReference type="NCBI Taxonomy" id="152965"/>
    <lineage>
        <taxon>Eukaryota</taxon>
        <taxon>Fungi</taxon>
        <taxon>Dikarya</taxon>
        <taxon>Basidiomycota</taxon>
        <taxon>Agaricomycotina</taxon>
        <taxon>Agaricomycetes</taxon>
        <taxon>Russulales</taxon>
        <taxon>Russulaceae</taxon>
        <taxon>Russula</taxon>
    </lineage>
</organism>
<dbReference type="CDD" id="cd14385">
    <property type="entry name" value="UBA1_spUBP14_like"/>
    <property type="match status" value="1"/>
</dbReference>
<feature type="domain" description="USP" evidence="17">
    <location>
        <begin position="333"/>
        <end position="838"/>
    </location>
</feature>
<dbReference type="CDD" id="cd02658">
    <property type="entry name" value="Peptidase_C19B"/>
    <property type="match status" value="1"/>
</dbReference>
<feature type="binding site" evidence="13">
    <location>
        <position position="206"/>
    </location>
    <ligand>
        <name>Zn(2+)</name>
        <dbReference type="ChEBI" id="CHEBI:29105"/>
    </ligand>
</feature>
<evidence type="ECO:0000259" key="18">
    <source>
        <dbReference type="PROSITE" id="PS50271"/>
    </source>
</evidence>
<comment type="catalytic activity">
    <reaction evidence="1 11 15">
        <text>Thiol-dependent hydrolysis of ester, thioester, amide, peptide and isopeptide bonds formed by the C-terminal Gly of ubiquitin (a 76-residue protein attached to proteins as an intracellular targeting signal).</text>
        <dbReference type="EC" id="3.4.19.12"/>
    </reaction>
</comment>
<dbReference type="OrthoDB" id="361536at2759"/>
<proteinExistence type="inferred from homology"/>
<reference evidence="19" key="1">
    <citation type="submission" date="2019-10" db="EMBL/GenBank/DDBJ databases">
        <authorList>
            <consortium name="DOE Joint Genome Institute"/>
            <person name="Kuo A."/>
            <person name="Miyauchi S."/>
            <person name="Kiss E."/>
            <person name="Drula E."/>
            <person name="Kohler A."/>
            <person name="Sanchez-Garcia M."/>
            <person name="Andreopoulos B."/>
            <person name="Barry K.W."/>
            <person name="Bonito G."/>
            <person name="Buee M."/>
            <person name="Carver A."/>
            <person name="Chen C."/>
            <person name="Cichocki N."/>
            <person name="Clum A."/>
            <person name="Culley D."/>
            <person name="Crous P.W."/>
            <person name="Fauchery L."/>
            <person name="Girlanda M."/>
            <person name="Hayes R."/>
            <person name="Keri Z."/>
            <person name="LaButti K."/>
            <person name="Lipzen A."/>
            <person name="Lombard V."/>
            <person name="Magnuson J."/>
            <person name="Maillard F."/>
            <person name="Morin E."/>
            <person name="Murat C."/>
            <person name="Nolan M."/>
            <person name="Ohm R."/>
            <person name="Pangilinan J."/>
            <person name="Pereira M."/>
            <person name="Perotto S."/>
            <person name="Peter M."/>
            <person name="Riley R."/>
            <person name="Sitrit Y."/>
            <person name="Stielow B."/>
            <person name="Szollosi G."/>
            <person name="Zifcakova L."/>
            <person name="Stursova M."/>
            <person name="Spatafora J.W."/>
            <person name="Tedersoo L."/>
            <person name="Vaario L.-M."/>
            <person name="Yamada A."/>
            <person name="Yan M."/>
            <person name="Wang P."/>
            <person name="Xu J."/>
            <person name="Bruns T."/>
            <person name="Baldrian P."/>
            <person name="Vilgalys R."/>
            <person name="Henrissat B."/>
            <person name="Grigoriev I.V."/>
            <person name="Hibbett D."/>
            <person name="Nagy L.G."/>
            <person name="Martin F.M."/>
        </authorList>
    </citation>
    <scope>NUCLEOTIDE SEQUENCE</scope>
    <source>
        <strain evidence="19">Prilba</strain>
    </source>
</reference>
<evidence type="ECO:0000256" key="2">
    <source>
        <dbReference type="ARBA" id="ARBA00009085"/>
    </source>
</evidence>
<dbReference type="PROSITE" id="PS00972">
    <property type="entry name" value="USP_1"/>
    <property type="match status" value="1"/>
</dbReference>
<dbReference type="GO" id="GO:0005634">
    <property type="term" value="C:nucleus"/>
    <property type="evidence" value="ECO:0007669"/>
    <property type="project" value="TreeGrafter"/>
</dbReference>
<sequence>MANNLSDADTRIIIDGLARLKPPTLSQSVHREGCTQCFDNQDDPEGIDVCLTCFNGGCVSAERHHAYTHYKKTGHAFALNVKRRASSRPKRVDVDAEPPAKMTKLAIIEEREEDKYEHVLALRHHRNGTAAGTAPDSSATISTPVEGIVRADQRVRALVDGVMQSLSSARQEVVQAWEEEISPCEHTFTLLQLTTGHIPASGLAHCSKCDLKENLWLCLTCGALGCGRKLYGGVGGNGHALAHFEESQHPVCVKLGTITPEGNADIYCYACNDSRIDPELVLHLANFGINIQTQKKTEKSMTELQIEHNLNFDFSLTDEAGNAFEPIFGPSLTGLQNLGNSCYMASVIQALFSLPPFQQRYAAPLAVQHWEGCTEPLPASCLECQMLKLSDGLLSGRYSRPRRTDTNTTPQNPLVGAVTTSTTPLPVFQEGVRPITFKALVGRGHAEFATMRQQDAEEFFTHLLTSLRRYAHAHPRGNNTGNDDSKPASEPTETFAFALEQRLQCTACAGVRYRVDAHDVLSVPVPAREKGRDADGKVIYEDVALIECVDAVMGAEGLEYKCPNCRRDVTATQQARLATFPDTLVIHAKKFQLVNWVPTKLDIPIIFPDGDVIVLDQYLGKGLQPNETELPENASAAEQTLPEFNQAALAQLEAMGFPLVRCQKALLATGNSDPEAAMEWLFAHMEDPDIDAPIVQTAKGGGGPEPSPEQIGMLADMGFSAPQARKALRETNGDPERAIEWLFSHPDDTGEEEERVVENASSKTSAVLPGSPTPPARYRLKAFVSHKGPSVHSGHYVAHIRTEDNGWVLFNDEKVVRADSESVRALKPLAYLYVFEKERD</sequence>
<evidence type="ECO:0000256" key="3">
    <source>
        <dbReference type="ARBA" id="ARBA00022670"/>
    </source>
</evidence>
<feature type="binding site" evidence="13">
    <location>
        <position position="239"/>
    </location>
    <ligand>
        <name>Zn(2+)</name>
        <dbReference type="ChEBI" id="CHEBI:29105"/>
    </ligand>
</feature>
<evidence type="ECO:0000256" key="9">
    <source>
        <dbReference type="ARBA" id="ARBA00022807"/>
    </source>
</evidence>
<keyword evidence="10 11" id="KW-0862">Zinc</keyword>
<evidence type="ECO:0000256" key="7">
    <source>
        <dbReference type="ARBA" id="ARBA00022786"/>
    </source>
</evidence>
<feature type="active site" description="Proton acceptor" evidence="12">
    <location>
        <position position="795"/>
    </location>
</feature>
<dbReference type="FunFam" id="3.30.40.10:FF:000587">
    <property type="entry name" value="Ubiquitin carboxyl-terminal hydrolase"/>
    <property type="match status" value="1"/>
</dbReference>
<evidence type="ECO:0000259" key="17">
    <source>
        <dbReference type="PROSITE" id="PS50235"/>
    </source>
</evidence>
<dbReference type="InterPro" id="IPR001394">
    <property type="entry name" value="Peptidase_C19_UCH"/>
</dbReference>
<dbReference type="InterPro" id="IPR015940">
    <property type="entry name" value="UBA"/>
</dbReference>
<dbReference type="PROSITE" id="PS50271">
    <property type="entry name" value="ZF_UBP"/>
    <property type="match status" value="1"/>
</dbReference>
<dbReference type="InterPro" id="IPR016652">
    <property type="entry name" value="Ubiquitinyl_hydrolase"/>
</dbReference>
<dbReference type="Gene3D" id="3.30.40.10">
    <property type="entry name" value="Zinc/RING finger domain, C3HC4 (zinc finger)"/>
    <property type="match status" value="2"/>
</dbReference>
<feature type="domain" description="UBA" evidence="16">
    <location>
        <begin position="705"/>
        <end position="745"/>
    </location>
</feature>
<feature type="domain" description="UBP-type" evidence="18">
    <location>
        <begin position="182"/>
        <end position="291"/>
    </location>
</feature>
<dbReference type="FunFam" id="3.30.40.10:FF:000396">
    <property type="entry name" value="Ubiquitin carboxyl-terminal hydrolase"/>
    <property type="match status" value="1"/>
</dbReference>
<dbReference type="EC" id="3.4.19.12" evidence="11 15"/>
<dbReference type="PANTHER" id="PTHR24006">
    <property type="entry name" value="UBIQUITIN CARBOXYL-TERMINAL HYDROLASE"/>
    <property type="match status" value="1"/>
</dbReference>
<dbReference type="InterPro" id="IPR050164">
    <property type="entry name" value="Peptidase_C19"/>
</dbReference>
<dbReference type="PANTHER" id="PTHR24006:SF664">
    <property type="entry name" value="UBIQUITIN CARBOXYL-TERMINAL HYDROLASE"/>
    <property type="match status" value="1"/>
</dbReference>
<evidence type="ECO:0000256" key="15">
    <source>
        <dbReference type="RuleBase" id="RU366025"/>
    </source>
</evidence>
<name>A0A9P5JXC9_9AGAM</name>
<dbReference type="GO" id="GO:0006508">
    <property type="term" value="P:proteolysis"/>
    <property type="evidence" value="ECO:0007669"/>
    <property type="project" value="UniProtKB-KW"/>
</dbReference>
<gene>
    <name evidence="19" type="ORF">DFH94DRAFT_778671</name>
</gene>
<dbReference type="PROSITE" id="PS00973">
    <property type="entry name" value="USP_2"/>
    <property type="match status" value="1"/>
</dbReference>
<dbReference type="Pfam" id="PF00627">
    <property type="entry name" value="UBA"/>
    <property type="match status" value="2"/>
</dbReference>
<protein>
    <recommendedName>
        <fullName evidence="11 15">Ubiquitin carboxyl-terminal hydrolase</fullName>
        <ecNumber evidence="11 15">3.4.19.12</ecNumber>
    </recommendedName>
</protein>
<dbReference type="Pfam" id="PF02148">
    <property type="entry name" value="zf-UBP"/>
    <property type="match status" value="1"/>
</dbReference>
<evidence type="ECO:0000256" key="13">
    <source>
        <dbReference type="PIRSR" id="PIRSR016308-3"/>
    </source>
</evidence>
<evidence type="ECO:0000256" key="1">
    <source>
        <dbReference type="ARBA" id="ARBA00000707"/>
    </source>
</evidence>
<dbReference type="Pfam" id="PF00443">
    <property type="entry name" value="UCH"/>
    <property type="match status" value="1"/>
</dbReference>
<dbReference type="FunFam" id="1.10.8.10:FF:000103">
    <property type="entry name" value="Ubiquitin carboxyl-terminal hydrolase"/>
    <property type="match status" value="1"/>
</dbReference>
<keyword evidence="3 11" id="KW-0645">Protease</keyword>
<feature type="binding site" evidence="13">
    <location>
        <position position="226"/>
    </location>
    <ligand>
        <name>Zn(2+)</name>
        <dbReference type="ChEBI" id="CHEBI:29105"/>
    </ligand>
</feature>
<dbReference type="SMART" id="SM00290">
    <property type="entry name" value="ZnF_UBP"/>
    <property type="match status" value="2"/>
</dbReference>
<dbReference type="PROSITE" id="PS50235">
    <property type="entry name" value="USP_3"/>
    <property type="match status" value="1"/>
</dbReference>
<dbReference type="InterPro" id="IPR013083">
    <property type="entry name" value="Znf_RING/FYVE/PHD"/>
</dbReference>
<dbReference type="SMART" id="SM00165">
    <property type="entry name" value="UBA"/>
    <property type="match status" value="2"/>
</dbReference>
<comment type="caution">
    <text evidence="19">The sequence shown here is derived from an EMBL/GenBank/DDBJ whole genome shotgun (WGS) entry which is preliminary data.</text>
</comment>
<keyword evidence="6 14" id="KW-0863">Zinc-finger</keyword>
<dbReference type="PROSITE" id="PS50030">
    <property type="entry name" value="UBA"/>
    <property type="match status" value="2"/>
</dbReference>
<evidence type="ECO:0000256" key="10">
    <source>
        <dbReference type="ARBA" id="ARBA00022833"/>
    </source>
</evidence>
<dbReference type="AlphaFoldDB" id="A0A9P5JXC9"/>
<feature type="domain" description="UBA" evidence="16">
    <location>
        <begin position="643"/>
        <end position="684"/>
    </location>
</feature>
<evidence type="ECO:0000313" key="20">
    <source>
        <dbReference type="Proteomes" id="UP000759537"/>
    </source>
</evidence>
<dbReference type="GO" id="GO:0008270">
    <property type="term" value="F:zinc ion binding"/>
    <property type="evidence" value="ECO:0007669"/>
    <property type="project" value="UniProtKB-UniRule"/>
</dbReference>
<evidence type="ECO:0000259" key="16">
    <source>
        <dbReference type="PROSITE" id="PS50030"/>
    </source>
</evidence>
<evidence type="ECO:0000256" key="5">
    <source>
        <dbReference type="ARBA" id="ARBA00022737"/>
    </source>
</evidence>
<dbReference type="Gene3D" id="1.10.8.10">
    <property type="entry name" value="DNA helicase RuvA subunit, C-terminal domain"/>
    <property type="match status" value="2"/>
</dbReference>
<dbReference type="InterPro" id="IPR001607">
    <property type="entry name" value="Znf_UBP"/>
</dbReference>
<accession>A0A9P5JXC9</accession>
<dbReference type="Gene3D" id="3.90.70.10">
    <property type="entry name" value="Cysteine proteinases"/>
    <property type="match status" value="1"/>
</dbReference>
<dbReference type="SUPFAM" id="SSF57850">
    <property type="entry name" value="RING/U-box"/>
    <property type="match status" value="2"/>
</dbReference>
<keyword evidence="5" id="KW-0677">Repeat</keyword>